<dbReference type="CDD" id="cd00293">
    <property type="entry name" value="USP-like"/>
    <property type="match status" value="1"/>
</dbReference>
<feature type="domain" description="UspA" evidence="2">
    <location>
        <begin position="204"/>
        <end position="279"/>
    </location>
</feature>
<dbReference type="RefSeq" id="WP_053247017.1">
    <property type="nucleotide sequence ID" value="NZ_LGAP01000001.1"/>
</dbReference>
<dbReference type="SUPFAM" id="SSF52402">
    <property type="entry name" value="Adenine nucleotide alpha hydrolases-like"/>
    <property type="match status" value="2"/>
</dbReference>
<dbReference type="AlphaFoldDB" id="A0A0L8C5M5"/>
<accession>A0A0L8C5M5</accession>
<organism evidence="3 4">
    <name type="scientific">Ensifer adhaerens</name>
    <name type="common">Sinorhizobium morelense</name>
    <dbReference type="NCBI Taxonomy" id="106592"/>
    <lineage>
        <taxon>Bacteria</taxon>
        <taxon>Pseudomonadati</taxon>
        <taxon>Pseudomonadota</taxon>
        <taxon>Alphaproteobacteria</taxon>
        <taxon>Hyphomicrobiales</taxon>
        <taxon>Rhizobiaceae</taxon>
        <taxon>Sinorhizobium/Ensifer group</taxon>
        <taxon>Ensifer</taxon>
    </lineage>
</organism>
<dbReference type="Pfam" id="PF00582">
    <property type="entry name" value="Usp"/>
    <property type="match status" value="1"/>
</dbReference>
<comment type="similarity">
    <text evidence="1">Belongs to the universal stress protein A family.</text>
</comment>
<evidence type="ECO:0000313" key="3">
    <source>
        <dbReference type="EMBL" id="KOF22196.1"/>
    </source>
</evidence>
<comment type="caution">
    <text evidence="3">The sequence shown here is derived from an EMBL/GenBank/DDBJ whole genome shotgun (WGS) entry which is preliminary data.</text>
</comment>
<dbReference type="EMBL" id="LGAP01000001">
    <property type="protein sequence ID" value="KOF22196.1"/>
    <property type="molecule type" value="Genomic_DNA"/>
</dbReference>
<dbReference type="PANTHER" id="PTHR46268">
    <property type="entry name" value="STRESS RESPONSE PROTEIN NHAX"/>
    <property type="match status" value="1"/>
</dbReference>
<dbReference type="PANTHER" id="PTHR46268:SF15">
    <property type="entry name" value="UNIVERSAL STRESS PROTEIN HP_0031"/>
    <property type="match status" value="1"/>
</dbReference>
<dbReference type="OrthoDB" id="9804721at2"/>
<dbReference type="Proteomes" id="UP000037425">
    <property type="component" value="Unassembled WGS sequence"/>
</dbReference>
<evidence type="ECO:0000313" key="4">
    <source>
        <dbReference type="Proteomes" id="UP000037425"/>
    </source>
</evidence>
<dbReference type="InterPro" id="IPR006016">
    <property type="entry name" value="UspA"/>
</dbReference>
<evidence type="ECO:0000256" key="1">
    <source>
        <dbReference type="ARBA" id="ARBA00008791"/>
    </source>
</evidence>
<protein>
    <submittedName>
        <fullName evidence="3">Universal stress protein UspA</fullName>
    </submittedName>
</protein>
<name>A0A0L8C5M5_ENSAD</name>
<dbReference type="Gene3D" id="3.40.50.12370">
    <property type="match status" value="1"/>
</dbReference>
<dbReference type="PRINTS" id="PR01438">
    <property type="entry name" value="UNVRSLSTRESS"/>
</dbReference>
<gene>
    <name evidence="3" type="ORF">AC244_01170</name>
</gene>
<dbReference type="PATRIC" id="fig|106592.7.peg.252"/>
<reference evidence="4" key="1">
    <citation type="submission" date="2015-07" db="EMBL/GenBank/DDBJ databases">
        <title>Whole genome sequence of an Ensifer adhaerens strain isolated from a cave pool in the Wind Cave National Park.</title>
        <authorList>
            <person name="Eng W.W.H."/>
            <person name="Gan H.M."/>
            <person name="Barton H.A."/>
            <person name="Savka M.A."/>
        </authorList>
    </citation>
    <scope>NUCLEOTIDE SEQUENCE [LARGE SCALE GENOMIC DNA]</scope>
    <source>
        <strain evidence="4">SD006</strain>
    </source>
</reference>
<evidence type="ECO:0000259" key="2">
    <source>
        <dbReference type="Pfam" id="PF00582"/>
    </source>
</evidence>
<dbReference type="InterPro" id="IPR006015">
    <property type="entry name" value="Universal_stress_UspA"/>
</dbReference>
<sequence>MSLKTILVFVDFSPAGEVRTRYAVNLSLRHGAHLTGVYVAPSGWRGDRAGCYVRGQDAIRQLIEQRKSEEATASDAAMQCFKAATQREDINFDFRIIRESDANEHAKLHSLHADLTIAGFPAPGGLPENWSPEDMLLATGVPLLIVPDTWNPDSIAERILLGWNASREARRAIADSLPLLTAAQSVSVVVVDSDGNPRHGEEPGADVALYLSRHGANVIVEHVQSSGHPVAEVLQVAAKRNNSDLLVVGAYSHSRSRQTIFGGVTRALLANVTIPLLIAH</sequence>
<proteinExistence type="inferred from homology"/>